<sequence>MITDNTLLVFVIIGALALLAVIQITLAIRQDRLISAAGPIEELAVYDKRLEEKQRLMEDLEVEVQKRREAMAHVTDVEAEVDGLRRQKEELLTEWNSLEEKRNEVRAVRGEIEDAVIERQSIEAELVPLRAEYLSIKERLEKAEELEGRVESLTAQYEEMAGKIAETRDELQRLEEAELRVEKLETRERELETECSRVQGRLEAQNEELEEFAARIAKEREVLAEAQSKHSQAQAEAAAVALELRRQQGEIDALGETRGKLEARLAYLKGEIAKAEGRAPDEEDNATDKLRELRETPPVIRQLSEWKLADWEEEKTALLRVGQRLEAKGLYYPSRTLRAFHTAMKVNETTQMAVLAGISGTGKSQLPRQYSAGMGIGFLQVPVQPRWDSPQDLMGFYNYIEGKFRPTDMARALWALDEENNEEEAIKDRMMMILLDEMNLARVEYYFSDFLSRLESRPGPEHVSNKNERKDAEIELEIPNMLQPPRIFPGYNLLFAGTMNEDESTQSLSDKVVDRANILRFAAPKTIRTVQPNGKVPEIRALSRQRWQNWVRPVSSVSEDQRVTGGVDRMVDLMKQFKRPFGHRLGRAIMAYVANYPKFDGSDPINEALADQIEMRLLPKLRGVDAEAADAPFRELLNYVEQELGDAKLGEAIRTSMSASEETGQFVWSGVMR</sequence>
<evidence type="ECO:0000256" key="1">
    <source>
        <dbReference type="SAM" id="Coils"/>
    </source>
</evidence>
<dbReference type="EMBL" id="JAAAML010000001">
    <property type="protein sequence ID" value="MCO6406768.1"/>
    <property type="molecule type" value="Genomic_DNA"/>
</dbReference>
<keyword evidence="1" id="KW-0175">Coiled coil</keyword>
<dbReference type="RefSeq" id="WP_252914316.1">
    <property type="nucleotide sequence ID" value="NZ_JAAAML010000001.1"/>
</dbReference>
<dbReference type="PANTHER" id="PTHR45615:SF66">
    <property type="entry name" value="CARD DOMAIN-CONTAINING PROTEIN"/>
    <property type="match status" value="1"/>
</dbReference>
<evidence type="ECO:0000313" key="2">
    <source>
        <dbReference type="EMBL" id="MCO6406768.1"/>
    </source>
</evidence>
<protein>
    <submittedName>
        <fullName evidence="2">Chromosome segregation ATPase-like protein</fullName>
    </submittedName>
</protein>
<comment type="caution">
    <text evidence="2">The sequence shown here is derived from an EMBL/GenBank/DDBJ whole genome shotgun (WGS) entry which is preliminary data.</text>
</comment>
<dbReference type="SUPFAM" id="SSF52540">
    <property type="entry name" value="P-loop containing nucleoside triphosphate hydrolases"/>
    <property type="match status" value="1"/>
</dbReference>
<accession>A0ABT1CKV3</accession>
<dbReference type="Proteomes" id="UP001320715">
    <property type="component" value="Unassembled WGS sequence"/>
</dbReference>
<proteinExistence type="predicted"/>
<keyword evidence="3" id="KW-1185">Reference proteome</keyword>
<evidence type="ECO:0000313" key="3">
    <source>
        <dbReference type="Proteomes" id="UP001320715"/>
    </source>
</evidence>
<dbReference type="PANTHER" id="PTHR45615">
    <property type="entry name" value="MYOSIN HEAVY CHAIN, NON-MUSCLE"/>
    <property type="match status" value="1"/>
</dbReference>
<feature type="coiled-coil region" evidence="1">
    <location>
        <begin position="43"/>
        <end position="278"/>
    </location>
</feature>
<dbReference type="InterPro" id="IPR027417">
    <property type="entry name" value="P-loop_NTPase"/>
</dbReference>
<reference evidence="2 3" key="1">
    <citation type="submission" date="2020-01" db="EMBL/GenBank/DDBJ databases">
        <title>Genomes of bacteria type strains.</title>
        <authorList>
            <person name="Chen J."/>
            <person name="Zhu S."/>
            <person name="Yang J."/>
        </authorList>
    </citation>
    <scope>NUCLEOTIDE SEQUENCE [LARGE SCALE GENOMIC DNA]</scope>
    <source>
        <strain evidence="2 3">DSM 16655</strain>
    </source>
</reference>
<gene>
    <name evidence="2" type="ORF">GTW23_01160</name>
</gene>
<name>A0ABT1CKV3_9HYPH</name>
<dbReference type="Gene3D" id="3.40.50.300">
    <property type="entry name" value="P-loop containing nucleotide triphosphate hydrolases"/>
    <property type="match status" value="1"/>
</dbReference>
<organism evidence="2 3">
    <name type="scientific">Hoeflea alexandrii</name>
    <dbReference type="NCBI Taxonomy" id="288436"/>
    <lineage>
        <taxon>Bacteria</taxon>
        <taxon>Pseudomonadati</taxon>
        <taxon>Pseudomonadota</taxon>
        <taxon>Alphaproteobacteria</taxon>
        <taxon>Hyphomicrobiales</taxon>
        <taxon>Rhizobiaceae</taxon>
        <taxon>Hoeflea</taxon>
    </lineage>
</organism>